<dbReference type="KEGG" id="ttq:NIES37_13290"/>
<organism evidence="1 2">
    <name type="scientific">Tolypothrix tenuis PCC 7101</name>
    <dbReference type="NCBI Taxonomy" id="231146"/>
    <lineage>
        <taxon>Bacteria</taxon>
        <taxon>Bacillati</taxon>
        <taxon>Cyanobacteriota</taxon>
        <taxon>Cyanophyceae</taxon>
        <taxon>Nostocales</taxon>
        <taxon>Tolypothrichaceae</taxon>
        <taxon>Tolypothrix</taxon>
    </lineage>
</organism>
<protein>
    <submittedName>
        <fullName evidence="1">Uncharacterized protein</fullName>
    </submittedName>
</protein>
<dbReference type="AlphaFoldDB" id="A0A1Z4MVE0"/>
<dbReference type="RefSeq" id="WP_096574458.1">
    <property type="nucleotide sequence ID" value="NZ_CAWNJS010000001.1"/>
</dbReference>
<sequence>MPTNLIHEQSNPTSENTTQSLEFEFGLFILNLRNGIWLAGIPSWLFGITDRSLAAFADGYISALEVFQLFTASFFFLSWLYLRPEQDVNSNAGSLCPIQDSKFDLKKRHMISQEYILPFPYLCQIYHLLNLKHLETIHKFSLNNLRVININSFQPTEIGGKIQFQTILESPVNALRIWRQPIVEVDLILHTPYTVELSIPVYNGKRITVMFYALPLTQREHYLFIEIYSDLEWPKPIMQILLHFAACLTLFEDLPYLRNLGEKNLERLFNINFASNHQTMLLFKRFVELYGSHTKAPKLISNS</sequence>
<dbReference type="EMBL" id="AP018248">
    <property type="protein sequence ID" value="BAY97391.1"/>
    <property type="molecule type" value="Genomic_DNA"/>
</dbReference>
<gene>
    <name evidence="1" type="ORF">NIES37_13290</name>
</gene>
<evidence type="ECO:0000313" key="2">
    <source>
        <dbReference type="Proteomes" id="UP000218785"/>
    </source>
</evidence>
<name>A0A1Z4MVE0_9CYAN</name>
<evidence type="ECO:0000313" key="1">
    <source>
        <dbReference type="EMBL" id="BAY97391.1"/>
    </source>
</evidence>
<reference evidence="1 2" key="1">
    <citation type="submission" date="2017-06" db="EMBL/GenBank/DDBJ databases">
        <title>Genome sequencing of cyanobaciteial culture collection at National Institute for Environmental Studies (NIES).</title>
        <authorList>
            <person name="Hirose Y."/>
            <person name="Shimura Y."/>
            <person name="Fujisawa T."/>
            <person name="Nakamura Y."/>
            <person name="Kawachi M."/>
        </authorList>
    </citation>
    <scope>NUCLEOTIDE SEQUENCE [LARGE SCALE GENOMIC DNA]</scope>
    <source>
        <strain evidence="1 2">NIES-37</strain>
    </source>
</reference>
<accession>A0A1Z4MVE0</accession>
<keyword evidence="2" id="KW-1185">Reference proteome</keyword>
<dbReference type="Proteomes" id="UP000218785">
    <property type="component" value="Chromosome"/>
</dbReference>
<proteinExistence type="predicted"/>